<proteinExistence type="predicted"/>
<evidence type="ECO:0000313" key="3">
    <source>
        <dbReference type="EMBL" id="MFD0847646.1"/>
    </source>
</evidence>
<feature type="transmembrane region" description="Helical" evidence="2">
    <location>
        <begin position="47"/>
        <end position="74"/>
    </location>
</feature>
<feature type="transmembrane region" description="Helical" evidence="2">
    <location>
        <begin position="211"/>
        <end position="229"/>
    </location>
</feature>
<name>A0ABW3BZI0_SPHXN</name>
<keyword evidence="2" id="KW-0472">Membrane</keyword>
<dbReference type="Proteomes" id="UP001597124">
    <property type="component" value="Unassembled WGS sequence"/>
</dbReference>
<gene>
    <name evidence="3" type="ORF">ACFQ00_04860</name>
</gene>
<comment type="caution">
    <text evidence="3">The sequence shown here is derived from an EMBL/GenBank/DDBJ whole genome shotgun (WGS) entry which is preliminary data.</text>
</comment>
<feature type="transmembrane region" description="Helical" evidence="2">
    <location>
        <begin position="393"/>
        <end position="411"/>
    </location>
</feature>
<sequence>MSVEIEDRDRVNEIPNPYVIENWALLIVAVTAFVAGLMILLDGRAQWLAAGAGASLAPILIGVALWGVAFRLAASALSQLRFILPVDYPKSLCPVVADNASGTSNAAENLKDQIRKNALLFVPPQDAVSNLLYTLVKGITRAPIQLQYFARYNFGNFCAVALALASYLFSLFLMGTTPFENWLGVAYGVVMVIWLLRTINANATAEVSMRPLIVLTVFAIFFPVVFLLVGQSLPTLGEVAVNWHVGFMLVALLAVYGLFLAAVKSQLGSGVNTPPAMKQAVLSVNFNPSELIGELERLVLRSNPTRLPNRRYIRTPFQLDSSREAGEFRAEFLEETQPVSAGRRETAQEVLGSPRRLWLVVLTVLMTLAGLACVFLVYRFAGLAWGETGTLETGAWAIVAYTIATAARRAAHVLWGRFDFQSRLVWMELTGVYNTASAAVGNQFTGNYSTQKRVVNVENLTLTLWVTDLETVTFGKDGDRSIYGMSGPQETADATIGALVRFSEGQSMIVAPGTAADMERMSALSAFNQGAGSAATPTLPGMEKREPES</sequence>
<feature type="transmembrane region" description="Helical" evidence="2">
    <location>
        <begin position="357"/>
        <end position="381"/>
    </location>
</feature>
<dbReference type="RefSeq" id="WP_381487009.1">
    <property type="nucleotide sequence ID" value="NZ_JBHTIK010000002.1"/>
</dbReference>
<feature type="region of interest" description="Disordered" evidence="1">
    <location>
        <begin position="529"/>
        <end position="549"/>
    </location>
</feature>
<feature type="transmembrane region" description="Helical" evidence="2">
    <location>
        <begin position="181"/>
        <end position="199"/>
    </location>
</feature>
<keyword evidence="2" id="KW-0812">Transmembrane</keyword>
<accession>A0ABW3BZI0</accession>
<feature type="transmembrane region" description="Helical" evidence="2">
    <location>
        <begin position="20"/>
        <end position="41"/>
    </location>
</feature>
<evidence type="ECO:0000256" key="2">
    <source>
        <dbReference type="SAM" id="Phobius"/>
    </source>
</evidence>
<evidence type="ECO:0000313" key="4">
    <source>
        <dbReference type="Proteomes" id="UP001597124"/>
    </source>
</evidence>
<organism evidence="3 4">
    <name type="scientific">Sphingosinicella xenopeptidilytica</name>
    <dbReference type="NCBI Taxonomy" id="364098"/>
    <lineage>
        <taxon>Bacteria</taxon>
        <taxon>Pseudomonadati</taxon>
        <taxon>Pseudomonadota</taxon>
        <taxon>Alphaproteobacteria</taxon>
        <taxon>Sphingomonadales</taxon>
        <taxon>Sphingosinicellaceae</taxon>
        <taxon>Sphingosinicella</taxon>
    </lineage>
</organism>
<evidence type="ECO:0000256" key="1">
    <source>
        <dbReference type="SAM" id="MobiDB-lite"/>
    </source>
</evidence>
<protein>
    <submittedName>
        <fullName evidence="3">Uncharacterized protein</fullName>
    </submittedName>
</protein>
<keyword evidence="4" id="KW-1185">Reference proteome</keyword>
<keyword evidence="2" id="KW-1133">Transmembrane helix</keyword>
<reference evidence="4" key="1">
    <citation type="journal article" date="2019" name="Int. J. Syst. Evol. Microbiol.">
        <title>The Global Catalogue of Microorganisms (GCM) 10K type strain sequencing project: providing services to taxonomists for standard genome sequencing and annotation.</title>
        <authorList>
            <consortium name="The Broad Institute Genomics Platform"/>
            <consortium name="The Broad Institute Genome Sequencing Center for Infectious Disease"/>
            <person name="Wu L."/>
            <person name="Ma J."/>
        </authorList>
    </citation>
    <scope>NUCLEOTIDE SEQUENCE [LARGE SCALE GENOMIC DNA]</scope>
    <source>
        <strain evidence="4">CCUG 52537</strain>
    </source>
</reference>
<feature type="transmembrane region" description="Helical" evidence="2">
    <location>
        <begin position="154"/>
        <end position="175"/>
    </location>
</feature>
<dbReference type="EMBL" id="JBHTIK010000002">
    <property type="protein sequence ID" value="MFD0847646.1"/>
    <property type="molecule type" value="Genomic_DNA"/>
</dbReference>
<feature type="transmembrane region" description="Helical" evidence="2">
    <location>
        <begin position="241"/>
        <end position="263"/>
    </location>
</feature>